<dbReference type="InterPro" id="IPR001680">
    <property type="entry name" value="WD40_rpt"/>
</dbReference>
<dbReference type="Pfam" id="PF00400">
    <property type="entry name" value="WD40"/>
    <property type="match status" value="4"/>
</dbReference>
<dbReference type="PANTHER" id="PTHR46202">
    <property type="entry name" value="DNA EXCISION REPAIR PROTEIN ERCC-8"/>
    <property type="match status" value="1"/>
</dbReference>
<evidence type="ECO:0000256" key="2">
    <source>
        <dbReference type="ARBA" id="ARBA00022737"/>
    </source>
</evidence>
<evidence type="ECO:0000313" key="7">
    <source>
        <dbReference type="EnsemblProtists" id="PYU1_T000249"/>
    </source>
</evidence>
<organism evidence="7 8">
    <name type="scientific">Globisporangium ultimum (strain ATCC 200006 / CBS 805.95 / DAOM BR144)</name>
    <name type="common">Pythium ultimum</name>
    <dbReference type="NCBI Taxonomy" id="431595"/>
    <lineage>
        <taxon>Eukaryota</taxon>
        <taxon>Sar</taxon>
        <taxon>Stramenopiles</taxon>
        <taxon>Oomycota</taxon>
        <taxon>Peronosporomycetes</taxon>
        <taxon>Pythiales</taxon>
        <taxon>Pythiaceae</taxon>
        <taxon>Globisporangium</taxon>
    </lineage>
</organism>
<name>K3W5K8_GLOUD</name>
<dbReference type="PROSITE" id="PS50294">
    <property type="entry name" value="WD_REPEATS_REGION"/>
    <property type="match status" value="2"/>
</dbReference>
<dbReference type="PRINTS" id="PR00320">
    <property type="entry name" value="GPROTEINBRPT"/>
</dbReference>
<dbReference type="PANTHER" id="PTHR46202:SF1">
    <property type="entry name" value="DNA EXCISION REPAIR PROTEIN ERCC-8"/>
    <property type="match status" value="1"/>
</dbReference>
<protein>
    <recommendedName>
        <fullName evidence="9">Anaphase-promoting complex subunit 4 WD40 domain-containing protein</fullName>
    </recommendedName>
</protein>
<feature type="repeat" description="WD" evidence="5">
    <location>
        <begin position="141"/>
        <end position="167"/>
    </location>
</feature>
<feature type="repeat" description="WD" evidence="5">
    <location>
        <begin position="221"/>
        <end position="263"/>
    </location>
</feature>
<evidence type="ECO:0008006" key="9">
    <source>
        <dbReference type="Google" id="ProtNLM"/>
    </source>
</evidence>
<reference evidence="7" key="3">
    <citation type="submission" date="2015-02" db="UniProtKB">
        <authorList>
            <consortium name="EnsemblProtists"/>
        </authorList>
    </citation>
    <scope>IDENTIFICATION</scope>
    <source>
        <strain evidence="7">DAOM BR144</strain>
    </source>
</reference>
<dbReference type="GO" id="GO:0031464">
    <property type="term" value="C:Cul4A-RING E3 ubiquitin ligase complex"/>
    <property type="evidence" value="ECO:0007669"/>
    <property type="project" value="TreeGrafter"/>
</dbReference>
<reference evidence="8" key="1">
    <citation type="journal article" date="2010" name="Genome Biol.">
        <title>Genome sequence of the necrotrophic plant pathogen Pythium ultimum reveals original pathogenicity mechanisms and effector repertoire.</title>
        <authorList>
            <person name="Levesque C.A."/>
            <person name="Brouwer H."/>
            <person name="Cano L."/>
            <person name="Hamilton J.P."/>
            <person name="Holt C."/>
            <person name="Huitema E."/>
            <person name="Raffaele S."/>
            <person name="Robideau G.P."/>
            <person name="Thines M."/>
            <person name="Win J."/>
            <person name="Zerillo M.M."/>
            <person name="Beakes G.W."/>
            <person name="Boore J.L."/>
            <person name="Busam D."/>
            <person name="Dumas B."/>
            <person name="Ferriera S."/>
            <person name="Fuerstenberg S.I."/>
            <person name="Gachon C.M."/>
            <person name="Gaulin E."/>
            <person name="Govers F."/>
            <person name="Grenville-Briggs L."/>
            <person name="Horner N."/>
            <person name="Hostetler J."/>
            <person name="Jiang R.H."/>
            <person name="Johnson J."/>
            <person name="Krajaejun T."/>
            <person name="Lin H."/>
            <person name="Meijer H.J."/>
            <person name="Moore B."/>
            <person name="Morris P."/>
            <person name="Phuntmart V."/>
            <person name="Puiu D."/>
            <person name="Shetty J."/>
            <person name="Stajich J.E."/>
            <person name="Tripathy S."/>
            <person name="Wawra S."/>
            <person name="van West P."/>
            <person name="Whitty B.R."/>
            <person name="Coutinho P.M."/>
            <person name="Henrissat B."/>
            <person name="Martin F."/>
            <person name="Thomas P.D."/>
            <person name="Tyler B.M."/>
            <person name="De Vries R.P."/>
            <person name="Kamoun S."/>
            <person name="Yandell M."/>
            <person name="Tisserat N."/>
            <person name="Buell C.R."/>
        </authorList>
    </citation>
    <scope>NUCLEOTIDE SEQUENCE</scope>
    <source>
        <strain evidence="8">DAOM:BR144</strain>
    </source>
</reference>
<dbReference type="InterPro" id="IPR019775">
    <property type="entry name" value="WD40_repeat_CS"/>
</dbReference>
<dbReference type="SMART" id="SM00320">
    <property type="entry name" value="WD40"/>
    <property type="match status" value="6"/>
</dbReference>
<keyword evidence="1 5" id="KW-0853">WD repeat</keyword>
<dbReference type="PROSITE" id="PS50082">
    <property type="entry name" value="WD_REPEATS_2"/>
    <property type="match status" value="3"/>
</dbReference>
<feature type="region of interest" description="Disordered" evidence="6">
    <location>
        <begin position="524"/>
        <end position="547"/>
    </location>
</feature>
<feature type="compositionally biased region" description="Acidic residues" evidence="6">
    <location>
        <begin position="524"/>
        <end position="542"/>
    </location>
</feature>
<dbReference type="InterPro" id="IPR020472">
    <property type="entry name" value="WD40_PAC1"/>
</dbReference>
<reference evidence="8" key="2">
    <citation type="submission" date="2010-04" db="EMBL/GenBank/DDBJ databases">
        <authorList>
            <person name="Buell R."/>
            <person name="Hamilton J."/>
            <person name="Hostetler J."/>
        </authorList>
    </citation>
    <scope>NUCLEOTIDE SEQUENCE [LARGE SCALE GENOMIC DNA]</scope>
    <source>
        <strain evidence="8">DAOM:BR144</strain>
    </source>
</reference>
<dbReference type="GO" id="GO:0000109">
    <property type="term" value="C:nucleotide-excision repair complex"/>
    <property type="evidence" value="ECO:0007669"/>
    <property type="project" value="TreeGrafter"/>
</dbReference>
<keyword evidence="3" id="KW-0227">DNA damage</keyword>
<accession>K3W5K8</accession>
<dbReference type="HOGENOM" id="CLU_032951_2_1_1"/>
<evidence type="ECO:0000313" key="8">
    <source>
        <dbReference type="Proteomes" id="UP000019132"/>
    </source>
</evidence>
<dbReference type="GO" id="GO:0006283">
    <property type="term" value="P:transcription-coupled nucleotide-excision repair"/>
    <property type="evidence" value="ECO:0007669"/>
    <property type="project" value="InterPro"/>
</dbReference>
<dbReference type="AlphaFoldDB" id="K3W5K8"/>
<dbReference type="EMBL" id="GL376636">
    <property type="status" value="NOT_ANNOTATED_CDS"/>
    <property type="molecule type" value="Genomic_DNA"/>
</dbReference>
<evidence type="ECO:0000256" key="4">
    <source>
        <dbReference type="ARBA" id="ARBA00023204"/>
    </source>
</evidence>
<dbReference type="InterPro" id="IPR015943">
    <property type="entry name" value="WD40/YVTN_repeat-like_dom_sf"/>
</dbReference>
<proteinExistence type="predicted"/>
<evidence type="ECO:0000256" key="5">
    <source>
        <dbReference type="PROSITE-ProRule" id="PRU00221"/>
    </source>
</evidence>
<dbReference type="SUPFAM" id="SSF50978">
    <property type="entry name" value="WD40 repeat-like"/>
    <property type="match status" value="1"/>
</dbReference>
<evidence type="ECO:0000256" key="6">
    <source>
        <dbReference type="SAM" id="MobiDB-lite"/>
    </source>
</evidence>
<feature type="compositionally biased region" description="Basic and acidic residues" evidence="6">
    <location>
        <begin position="320"/>
        <end position="332"/>
    </location>
</feature>
<feature type="repeat" description="WD" evidence="5">
    <location>
        <begin position="354"/>
        <end position="395"/>
    </location>
</feature>
<keyword evidence="2" id="KW-0677">Repeat</keyword>
<dbReference type="EnsemblProtists" id="PYU1_T000249">
    <property type="protein sequence ID" value="PYU1_T000249"/>
    <property type="gene ID" value="PYU1_G000249"/>
</dbReference>
<dbReference type="InterPro" id="IPR042238">
    <property type="entry name" value="Rad28/ERCC8/Ckn1/ATCSA-1"/>
</dbReference>
<dbReference type="Proteomes" id="UP000019132">
    <property type="component" value="Unassembled WGS sequence"/>
</dbReference>
<dbReference type="Gene3D" id="2.130.10.10">
    <property type="entry name" value="YVTN repeat-like/Quinoprotein amine dehydrogenase"/>
    <property type="match status" value="2"/>
</dbReference>
<sequence>MAAPSMRRRSSGFAHVYDRSVGLSARAFRDAVHTEEVRCLAPVSRDFIYKPDAKVWTMELDPVDERYLLVGTANSNILLYDLKMLDDNGSHMDTLTKISSSSTRRAYDTSNLLPPCCAVRARSTVTSSTSSGERSSLQYGITAVDWYPVDGGIFVSSSFDEHVKVWDGGVFQVVSEFDLHAKVYCAKFSRIASAHSLVAAVTAKGEVRLCDMAIESSIHSLFGHSDEIWSLAWSLDNEYQLSTGSRDGQVRMWDIRRSGSTACLLCLNHEGHAMVPGRSSVRTNIHRLPPTSLAAAAKPPPSRKRRRLLDGHTNNNTHHLNQESRMEREQKRTATNNQQGKRNDPHAAASVAFVTAHLGGVNSLAYTPDGRFLLSSGNDQKLRLWNSKTGEHAFMNYEGIKNQIAKRNVQMAVIQEGDAYDSTLVFHPNGHDGQLRAYSVFGDHGTPLTSYTAHYKQITACVYRKAYRELYTGGEDGIIMKWRPTALELCPEDGSSDSGEQQAALHGTTIGAADTRIVGAADGDVDAWSDDDADEQVDDNDPGDIFIPPILRQYQEGRH</sequence>
<dbReference type="VEuPathDB" id="FungiDB:PYU1_G000249"/>
<dbReference type="InParanoid" id="K3W5K8"/>
<dbReference type="STRING" id="431595.K3W5K8"/>
<dbReference type="PROSITE" id="PS00678">
    <property type="entry name" value="WD_REPEATS_1"/>
    <property type="match status" value="2"/>
</dbReference>
<dbReference type="GO" id="GO:0000209">
    <property type="term" value="P:protein polyubiquitination"/>
    <property type="evidence" value="ECO:0007669"/>
    <property type="project" value="TreeGrafter"/>
</dbReference>
<evidence type="ECO:0000256" key="3">
    <source>
        <dbReference type="ARBA" id="ARBA00022763"/>
    </source>
</evidence>
<dbReference type="InterPro" id="IPR036322">
    <property type="entry name" value="WD40_repeat_dom_sf"/>
</dbReference>
<feature type="region of interest" description="Disordered" evidence="6">
    <location>
        <begin position="289"/>
        <end position="345"/>
    </location>
</feature>
<keyword evidence="4" id="KW-0234">DNA repair</keyword>
<dbReference type="GO" id="GO:0043161">
    <property type="term" value="P:proteasome-mediated ubiquitin-dependent protein catabolic process"/>
    <property type="evidence" value="ECO:0007669"/>
    <property type="project" value="TreeGrafter"/>
</dbReference>
<dbReference type="eggNOG" id="KOG4283">
    <property type="taxonomic scope" value="Eukaryota"/>
</dbReference>
<dbReference type="OMA" id="RICDIRT"/>
<evidence type="ECO:0000256" key="1">
    <source>
        <dbReference type="ARBA" id="ARBA00022574"/>
    </source>
</evidence>
<keyword evidence="8" id="KW-1185">Reference proteome</keyword>